<proteinExistence type="predicted"/>
<name>A0A0C2WRL9_AMAMK</name>
<reference evidence="1 2" key="1">
    <citation type="submission" date="2014-04" db="EMBL/GenBank/DDBJ databases">
        <title>Evolutionary Origins and Diversification of the Mycorrhizal Mutualists.</title>
        <authorList>
            <consortium name="DOE Joint Genome Institute"/>
            <consortium name="Mycorrhizal Genomics Consortium"/>
            <person name="Kohler A."/>
            <person name="Kuo A."/>
            <person name="Nagy L.G."/>
            <person name="Floudas D."/>
            <person name="Copeland A."/>
            <person name="Barry K.W."/>
            <person name="Cichocki N."/>
            <person name="Veneault-Fourrey C."/>
            <person name="LaButti K."/>
            <person name="Lindquist E.A."/>
            <person name="Lipzen A."/>
            <person name="Lundell T."/>
            <person name="Morin E."/>
            <person name="Murat C."/>
            <person name="Riley R."/>
            <person name="Ohm R."/>
            <person name="Sun H."/>
            <person name="Tunlid A."/>
            <person name="Henrissat B."/>
            <person name="Grigoriev I.V."/>
            <person name="Hibbett D.S."/>
            <person name="Martin F."/>
        </authorList>
    </citation>
    <scope>NUCLEOTIDE SEQUENCE [LARGE SCALE GENOMIC DNA]</scope>
    <source>
        <strain evidence="1 2">Koide BX008</strain>
    </source>
</reference>
<keyword evidence="2" id="KW-1185">Reference proteome</keyword>
<protein>
    <submittedName>
        <fullName evidence="1">Uncharacterized protein</fullName>
    </submittedName>
</protein>
<accession>A0A0C2WRL9</accession>
<dbReference type="InterPro" id="IPR032675">
    <property type="entry name" value="LRR_dom_sf"/>
</dbReference>
<dbReference type="STRING" id="946122.A0A0C2WRL9"/>
<dbReference type="EMBL" id="KN818326">
    <property type="protein sequence ID" value="KIL58943.1"/>
    <property type="molecule type" value="Genomic_DNA"/>
</dbReference>
<dbReference type="HOGENOM" id="CLU_628463_0_0_1"/>
<dbReference type="Proteomes" id="UP000054549">
    <property type="component" value="Unassembled WGS sequence"/>
</dbReference>
<organism evidence="1 2">
    <name type="scientific">Amanita muscaria (strain Koide BX008)</name>
    <dbReference type="NCBI Taxonomy" id="946122"/>
    <lineage>
        <taxon>Eukaryota</taxon>
        <taxon>Fungi</taxon>
        <taxon>Dikarya</taxon>
        <taxon>Basidiomycota</taxon>
        <taxon>Agaricomycotina</taxon>
        <taxon>Agaricomycetes</taxon>
        <taxon>Agaricomycetidae</taxon>
        <taxon>Agaricales</taxon>
        <taxon>Pluteineae</taxon>
        <taxon>Amanitaceae</taxon>
        <taxon>Amanita</taxon>
    </lineage>
</organism>
<gene>
    <name evidence="1" type="ORF">M378DRAFT_170037</name>
</gene>
<evidence type="ECO:0000313" key="1">
    <source>
        <dbReference type="EMBL" id="KIL58943.1"/>
    </source>
</evidence>
<dbReference type="Gene3D" id="3.80.10.10">
    <property type="entry name" value="Ribonuclease Inhibitor"/>
    <property type="match status" value="1"/>
</dbReference>
<dbReference type="InParanoid" id="A0A0C2WRL9"/>
<dbReference type="OrthoDB" id="2646305at2759"/>
<sequence length="436" mass="49997">MSIDNLPLEITQDIFTLCCRRVVIRIPRLKGYMPRNITTQETISLVCSKWRKIALSTSELWNSARVMFCAFQGVDLDHALENVRAWLDRAGTSSISLSIIAFGAEEPHVRKIRQALLSYQIQRLDLQSIGAFLVPSDTSCHLKSLSLTYELSEPGRVKRVEFPNLPSLPSLKVLRLFFHPYDFTDHRNLYTIPWHQLSIFDNSHTYWPSRICLHILRQCQSLVQCTFWMLVTQEQVQSEVEDDIILPNLEILSLNFDWRGSVDHILRRLILPNIKSLDLISRGSKIKIPLDPTVIELMARRSGFKRLTTFAMPNTSNPVRIGSLLRYMPVLQSIELCGPVTFDERTFHDLSLGIIGPHLEEIQFKGLNEVEIVLMLRAIRERHVYAMAPGPSHIKPFKSVVLYCSRDSDVKTLGKEAERCSEELQTRVTVVSSVVF</sequence>
<evidence type="ECO:0000313" key="2">
    <source>
        <dbReference type="Proteomes" id="UP000054549"/>
    </source>
</evidence>
<dbReference type="AlphaFoldDB" id="A0A0C2WRL9"/>